<protein>
    <submittedName>
        <fullName evidence="4">Patatin-like phospholipase family protein</fullName>
    </submittedName>
</protein>
<dbReference type="InterPro" id="IPR052580">
    <property type="entry name" value="Lipid_Hydrolase"/>
</dbReference>
<dbReference type="Gene3D" id="3.40.1090.10">
    <property type="entry name" value="Cytosolic phospholipase A2 catalytic domain"/>
    <property type="match status" value="2"/>
</dbReference>
<dbReference type="PANTHER" id="PTHR46394:SF1">
    <property type="entry name" value="PNPLA DOMAIN-CONTAINING PROTEIN"/>
    <property type="match status" value="1"/>
</dbReference>
<accession>A0A934HTL8</accession>
<dbReference type="CDD" id="cd07207">
    <property type="entry name" value="Pat_ExoU_VipD_like"/>
    <property type="match status" value="1"/>
</dbReference>
<feature type="short sequence motif" description="GXSXG" evidence="2">
    <location>
        <begin position="36"/>
        <end position="40"/>
    </location>
</feature>
<dbReference type="InterPro" id="IPR016035">
    <property type="entry name" value="Acyl_Trfase/lysoPLipase"/>
</dbReference>
<dbReference type="EMBL" id="JAEEGB010000001">
    <property type="protein sequence ID" value="MBI6871209.1"/>
    <property type="molecule type" value="Genomic_DNA"/>
</dbReference>
<keyword evidence="2" id="KW-0378">Hydrolase</keyword>
<reference evidence="4" key="1">
    <citation type="submission" date="2020-12" db="EMBL/GenBank/DDBJ databases">
        <title>Clostridium thailandense sp. nov., a novel acetogenic bacterium isolated from peat land soil in Thailand.</title>
        <authorList>
            <person name="Chaikitkaew S."/>
            <person name="Birkeland N.K."/>
        </authorList>
    </citation>
    <scope>NUCLEOTIDE SEQUENCE</scope>
    <source>
        <strain evidence="4">DSM 17425</strain>
    </source>
</reference>
<feature type="short sequence motif" description="DGA/G" evidence="2">
    <location>
        <begin position="186"/>
        <end position="188"/>
    </location>
</feature>
<dbReference type="InterPro" id="IPR002641">
    <property type="entry name" value="PNPLA_dom"/>
</dbReference>
<feature type="domain" description="PNPLA" evidence="3">
    <location>
        <begin position="5"/>
        <end position="199"/>
    </location>
</feature>
<dbReference type="PROSITE" id="PS51635">
    <property type="entry name" value="PNPLA"/>
    <property type="match status" value="1"/>
</dbReference>
<sequence>MKADAVFEGGGMRGVGIVGALTYLEAQGYEWQRVAGTSAGAVIAALIAAGYTAKEMKQILMEMDFSDFLDKSGLQRLPLVGKAFGFLVEKGIYSGEYFEDWMSKLLKAKGVRKFKDVTFNGECRLKIIASDITRRRILILPDHLPKYGINPMRFSIAEAVRMSISIPFYFKPVQFVHADGISYIVDGAVCCNFPLNIFDVKGSPRWPTIGFKFDSPEISNTKQGKTDPISFLFDIANTLSAEKNREWLKNENLARTILIPTGEVESTDFQLSKRRSLKLFKSGYKSAAKFHESWNFEDYVRIYRCNNVDINNSLAK</sequence>
<dbReference type="PANTHER" id="PTHR46394">
    <property type="entry name" value="ANNEXIN"/>
    <property type="match status" value="1"/>
</dbReference>
<evidence type="ECO:0000256" key="2">
    <source>
        <dbReference type="PROSITE-ProRule" id="PRU01161"/>
    </source>
</evidence>
<dbReference type="SUPFAM" id="SSF52151">
    <property type="entry name" value="FabD/lysophospholipase-like"/>
    <property type="match status" value="1"/>
</dbReference>
<evidence type="ECO:0000256" key="1">
    <source>
        <dbReference type="ARBA" id="ARBA00023098"/>
    </source>
</evidence>
<proteinExistence type="predicted"/>
<organism evidence="4 5">
    <name type="scientific">Clostridium aciditolerans</name>
    <dbReference type="NCBI Taxonomy" id="339861"/>
    <lineage>
        <taxon>Bacteria</taxon>
        <taxon>Bacillati</taxon>
        <taxon>Bacillota</taxon>
        <taxon>Clostridia</taxon>
        <taxon>Eubacteriales</taxon>
        <taxon>Clostridiaceae</taxon>
        <taxon>Clostridium</taxon>
    </lineage>
</organism>
<keyword evidence="1 2" id="KW-0443">Lipid metabolism</keyword>
<dbReference type="Pfam" id="PF01734">
    <property type="entry name" value="Patatin"/>
    <property type="match status" value="1"/>
</dbReference>
<dbReference type="GO" id="GO:0016042">
    <property type="term" value="P:lipid catabolic process"/>
    <property type="evidence" value="ECO:0007669"/>
    <property type="project" value="UniProtKB-UniRule"/>
</dbReference>
<feature type="active site" description="Nucleophile" evidence="2">
    <location>
        <position position="38"/>
    </location>
</feature>
<dbReference type="AlphaFoldDB" id="A0A934HTL8"/>
<evidence type="ECO:0000259" key="3">
    <source>
        <dbReference type="PROSITE" id="PS51635"/>
    </source>
</evidence>
<keyword evidence="2" id="KW-0442">Lipid degradation</keyword>
<comment type="caution">
    <text evidence="4">The sequence shown here is derived from an EMBL/GenBank/DDBJ whole genome shotgun (WGS) entry which is preliminary data.</text>
</comment>
<dbReference type="GO" id="GO:0016787">
    <property type="term" value="F:hydrolase activity"/>
    <property type="evidence" value="ECO:0007669"/>
    <property type="project" value="UniProtKB-UniRule"/>
</dbReference>
<gene>
    <name evidence="4" type="ORF">I6U51_00630</name>
</gene>
<keyword evidence="5" id="KW-1185">Reference proteome</keyword>
<evidence type="ECO:0000313" key="4">
    <source>
        <dbReference type="EMBL" id="MBI6871209.1"/>
    </source>
</evidence>
<name>A0A934HTL8_9CLOT</name>
<evidence type="ECO:0000313" key="5">
    <source>
        <dbReference type="Proteomes" id="UP000622687"/>
    </source>
</evidence>
<dbReference type="RefSeq" id="WP_211140667.1">
    <property type="nucleotide sequence ID" value="NZ_JAEEGB010000001.1"/>
</dbReference>
<feature type="short sequence motif" description="GXGXXG" evidence="2">
    <location>
        <begin position="9"/>
        <end position="14"/>
    </location>
</feature>
<dbReference type="Proteomes" id="UP000622687">
    <property type="component" value="Unassembled WGS sequence"/>
</dbReference>
<feature type="active site" description="Proton acceptor" evidence="2">
    <location>
        <position position="186"/>
    </location>
</feature>